<dbReference type="RefSeq" id="WP_104656744.1">
    <property type="nucleotide sequence ID" value="NZ_PKPC01000010.1"/>
</dbReference>
<dbReference type="InterPro" id="IPR029058">
    <property type="entry name" value="AB_hydrolase_fold"/>
</dbReference>
<reference evidence="2 3" key="1">
    <citation type="submission" date="2020-04" db="EMBL/GenBank/DDBJ databases">
        <title>Ralstonia insidiosa genome sequencing and assembly.</title>
        <authorList>
            <person name="Martins R.C.R."/>
            <person name="Perdigao-Neto L.V."/>
            <person name="Levin A.S.S."/>
            <person name="Costa S.F."/>
        </authorList>
    </citation>
    <scope>NUCLEOTIDE SEQUENCE [LARGE SCALE GENOMIC DNA]</scope>
    <source>
        <strain evidence="2 3">5047</strain>
    </source>
</reference>
<comment type="caution">
    <text evidence="2">The sequence shown here is derived from an EMBL/GenBank/DDBJ whole genome shotgun (WGS) entry which is preliminary data.</text>
</comment>
<protein>
    <submittedName>
        <fullName evidence="2">Alpha/beta hydrolase</fullName>
    </submittedName>
</protein>
<dbReference type="EMBL" id="JABBZM010000033">
    <property type="protein sequence ID" value="NMV41488.1"/>
    <property type="molecule type" value="Genomic_DNA"/>
</dbReference>
<keyword evidence="2" id="KW-0378">Hydrolase</keyword>
<dbReference type="InterPro" id="IPR005152">
    <property type="entry name" value="Lipase_secreted"/>
</dbReference>
<feature type="chain" id="PRO_5032573393" evidence="1">
    <location>
        <begin position="36"/>
        <end position="478"/>
    </location>
</feature>
<dbReference type="Gene3D" id="3.40.50.1820">
    <property type="entry name" value="alpha/beta hydrolase"/>
    <property type="match status" value="1"/>
</dbReference>
<name>A0A848PD92_9RALS</name>
<dbReference type="AlphaFoldDB" id="A0A848PD92"/>
<dbReference type="PANTHER" id="PTHR34853:SF1">
    <property type="entry name" value="LIPASE 5"/>
    <property type="match status" value="1"/>
</dbReference>
<accession>A0A848PD92</accession>
<sequence>MAKFLRRKQKMGKHRLRTLCCVLGVMALLPLHATAQQHPANDFLLPETEPDDTFYRVSPKEISRTEHGHLIRYRPANPTAGLEHAERSELLIYQSAKNDGKDTARAVSGIVAIPKGTPPAGGWPIISWAHGTVGSADKCAPSMDSDALADINDPTNPPLTVHRKINRAPHTMLNAFLDAGWAVVMTDYEGLGTAGWHPYLNGPSEARGVLDMVRAAHQFGAKEGIKFSNKFAIVGHSQGGHAALFAASLQKEWVPEFDLVGVTAIAPASSPDKLQGLPAATLLPIPPKEKEKIRQALPFLPLAIVGAQRGNPDINLDAIFTEKGLALFKKTIDSECRTELSQTDNWAQPLGGYFKAASNPFPPSWPDLDAQLKKMHPNLRIAAPIRISQADGDTRVQPSGTRELVGQLNDKNQSNPNPPAVFYVEYRQGEVAKPDPESLGEHFGILKTDVAPMVDWLRAKFCAGEPKDCQGVHTTHSE</sequence>
<dbReference type="Proteomes" id="UP000575469">
    <property type="component" value="Unassembled WGS sequence"/>
</dbReference>
<dbReference type="GO" id="GO:0004806">
    <property type="term" value="F:triacylglycerol lipase activity"/>
    <property type="evidence" value="ECO:0007669"/>
    <property type="project" value="InterPro"/>
</dbReference>
<gene>
    <name evidence="2" type="ORF">HGR00_26570</name>
</gene>
<proteinExistence type="predicted"/>
<keyword evidence="1" id="KW-0732">Signal</keyword>
<dbReference type="GO" id="GO:0016042">
    <property type="term" value="P:lipid catabolic process"/>
    <property type="evidence" value="ECO:0007669"/>
    <property type="project" value="InterPro"/>
</dbReference>
<organism evidence="2 3">
    <name type="scientific">Ralstonia insidiosa</name>
    <dbReference type="NCBI Taxonomy" id="190721"/>
    <lineage>
        <taxon>Bacteria</taxon>
        <taxon>Pseudomonadati</taxon>
        <taxon>Pseudomonadota</taxon>
        <taxon>Betaproteobacteria</taxon>
        <taxon>Burkholderiales</taxon>
        <taxon>Burkholderiaceae</taxon>
        <taxon>Ralstonia</taxon>
    </lineage>
</organism>
<evidence type="ECO:0000313" key="3">
    <source>
        <dbReference type="Proteomes" id="UP000575469"/>
    </source>
</evidence>
<feature type="signal peptide" evidence="1">
    <location>
        <begin position="1"/>
        <end position="35"/>
    </location>
</feature>
<dbReference type="PANTHER" id="PTHR34853">
    <property type="match status" value="1"/>
</dbReference>
<dbReference type="SUPFAM" id="SSF53474">
    <property type="entry name" value="alpha/beta-Hydrolases"/>
    <property type="match status" value="1"/>
</dbReference>
<evidence type="ECO:0000256" key="1">
    <source>
        <dbReference type="SAM" id="SignalP"/>
    </source>
</evidence>
<evidence type="ECO:0000313" key="2">
    <source>
        <dbReference type="EMBL" id="NMV41488.1"/>
    </source>
</evidence>
<dbReference type="Pfam" id="PF03583">
    <property type="entry name" value="LIP"/>
    <property type="match status" value="1"/>
</dbReference>